<sequence>MVIHSLASALSQGVDQVLRSDETCLEVASEAEKVARYLAHNLDEREELVDLEDDVTIFTSLSPFWTSLARSFEPNPTTSSSSRASASEDSRISLALALGKLERNLVAGLQLFQEEAVKHEAAIRGLIFNITTFVRIEDKRFFTLQSVLTQLLSNIISPSSPAPGADKLTDQYLRLYLSGQREDDVIIRLLDSRDVKTNHATLHLLNNAIRGSRSRLELLLLEPGVRWCAKILGRMDDWVENHDGLFELGASIFNTFISQSLHPRLFALLSTPSEPLTPNQTVLLKVLDSHISSTSTETSIPLLTSGPPTDAFLLPLFHTLSTYAQFSIAQGVDDPRLPKVFEGLILLSEGLSSMGLTLQARKDRGENIAKKSEEDEMVGLMTDGDSEKGLVKPIVELLKSLNTFFPRLNPRTQPSESSPPEHLRPFSNLKRNLVQLLGILCYDDISVGDQIREYGGVELVLSMTEIDESNPYLREHALFCVRNLMLNNPSNQAIIKQMDPVGVLSDTGEVLPLPEKMKRKPESG</sequence>
<dbReference type="GO" id="GO:0005829">
    <property type="term" value="C:cytosol"/>
    <property type="evidence" value="ECO:0007669"/>
    <property type="project" value="TreeGrafter"/>
</dbReference>
<dbReference type="RefSeq" id="XP_031860009.1">
    <property type="nucleotide sequence ID" value="XM_032005762.1"/>
</dbReference>
<dbReference type="GO" id="GO:0051301">
    <property type="term" value="P:cell division"/>
    <property type="evidence" value="ECO:0007669"/>
    <property type="project" value="UniProtKB-KW"/>
</dbReference>
<evidence type="ECO:0000256" key="1">
    <source>
        <dbReference type="ARBA" id="ARBA00008384"/>
    </source>
</evidence>
<keyword evidence="2" id="KW-0132">Cell division</keyword>
<evidence type="ECO:0000313" key="8">
    <source>
        <dbReference type="Proteomes" id="UP000322225"/>
    </source>
</evidence>
<dbReference type="PANTHER" id="PTHR13255">
    <property type="entry name" value="ATAXIN-10"/>
    <property type="match status" value="1"/>
</dbReference>
<comment type="function">
    <text evidence="4">May play a role in the regulation of cytokinesis.</text>
</comment>
<evidence type="ECO:0000313" key="7">
    <source>
        <dbReference type="EMBL" id="WWD19023.1"/>
    </source>
</evidence>
<evidence type="ECO:0000256" key="5">
    <source>
        <dbReference type="ARBA" id="ARBA00044801"/>
    </source>
</evidence>
<evidence type="ECO:0000256" key="2">
    <source>
        <dbReference type="ARBA" id="ARBA00022618"/>
    </source>
</evidence>
<dbReference type="EMBL" id="CP144056">
    <property type="protein sequence ID" value="WWD19023.1"/>
    <property type="molecule type" value="Genomic_DNA"/>
</dbReference>
<dbReference type="InterPro" id="IPR019156">
    <property type="entry name" value="Ataxin-10_domain"/>
</dbReference>
<dbReference type="SUPFAM" id="SSF48371">
    <property type="entry name" value="ARM repeat"/>
    <property type="match status" value="1"/>
</dbReference>
<dbReference type="Pfam" id="PF09759">
    <property type="entry name" value="Atx10homo_assoc"/>
    <property type="match status" value="1"/>
</dbReference>
<dbReference type="Proteomes" id="UP000322225">
    <property type="component" value="Chromosome 6"/>
</dbReference>
<dbReference type="Gene3D" id="1.25.10.10">
    <property type="entry name" value="Leucine-rich Repeat Variant"/>
    <property type="match status" value="1"/>
</dbReference>
<reference evidence="7" key="2">
    <citation type="submission" date="2024-01" db="EMBL/GenBank/DDBJ databases">
        <title>Comparative genomics of Cryptococcus and Kwoniella reveals pathogenesis evolution and contrasting modes of karyotype evolution via chromosome fusion or intercentromeric recombination.</title>
        <authorList>
            <person name="Coelho M.A."/>
            <person name="David-Palma M."/>
            <person name="Shea T."/>
            <person name="Bowers K."/>
            <person name="McGinley-Smith S."/>
            <person name="Mohammad A.W."/>
            <person name="Gnirke A."/>
            <person name="Yurkov A.M."/>
            <person name="Nowrousian M."/>
            <person name="Sun S."/>
            <person name="Cuomo C.A."/>
            <person name="Heitman J."/>
        </authorList>
    </citation>
    <scope>NUCLEOTIDE SEQUENCE</scope>
    <source>
        <strain evidence="7">CBS 12478</strain>
    </source>
</reference>
<evidence type="ECO:0000256" key="4">
    <source>
        <dbReference type="ARBA" id="ARBA00044746"/>
    </source>
</evidence>
<dbReference type="GeneID" id="43589914"/>
<protein>
    <recommendedName>
        <fullName evidence="5">Ataxin-10 homolog</fullName>
    </recommendedName>
    <alternativeName>
        <fullName evidence="6">Copper transport protein 86</fullName>
    </alternativeName>
</protein>
<comment type="similarity">
    <text evidence="1">Belongs to the ataxin-10 family.</text>
</comment>
<keyword evidence="8" id="KW-1185">Reference proteome</keyword>
<evidence type="ECO:0000256" key="3">
    <source>
        <dbReference type="ARBA" id="ARBA00023306"/>
    </source>
</evidence>
<name>A0A5M6BXM2_9TREE</name>
<dbReference type="InterPro" id="IPR011989">
    <property type="entry name" value="ARM-like"/>
</dbReference>
<organism evidence="7 8">
    <name type="scientific">Kwoniella shandongensis</name>
    <dbReference type="NCBI Taxonomy" id="1734106"/>
    <lineage>
        <taxon>Eukaryota</taxon>
        <taxon>Fungi</taxon>
        <taxon>Dikarya</taxon>
        <taxon>Basidiomycota</taxon>
        <taxon>Agaricomycotina</taxon>
        <taxon>Tremellomycetes</taxon>
        <taxon>Tremellales</taxon>
        <taxon>Cryptococcaceae</taxon>
        <taxon>Kwoniella</taxon>
    </lineage>
</organism>
<dbReference type="AlphaFoldDB" id="A0A5M6BXM2"/>
<dbReference type="PANTHER" id="PTHR13255:SF0">
    <property type="entry name" value="ATAXIN-10"/>
    <property type="match status" value="1"/>
</dbReference>
<dbReference type="KEGG" id="ksn:43589914"/>
<keyword evidence="3" id="KW-0131">Cell cycle</keyword>
<dbReference type="OrthoDB" id="379794at2759"/>
<accession>A0A5M6BXM2</accession>
<dbReference type="InterPro" id="IPR016024">
    <property type="entry name" value="ARM-type_fold"/>
</dbReference>
<gene>
    <name evidence="7" type="ORF">CI109_103480</name>
</gene>
<dbReference type="InterPro" id="IPR051374">
    <property type="entry name" value="Ataxin-10/CTR86_families"/>
</dbReference>
<reference evidence="7" key="1">
    <citation type="submission" date="2017-08" db="EMBL/GenBank/DDBJ databases">
        <authorList>
            <person name="Cuomo C."/>
            <person name="Billmyre B."/>
            <person name="Heitman J."/>
        </authorList>
    </citation>
    <scope>NUCLEOTIDE SEQUENCE</scope>
    <source>
        <strain evidence="7">CBS 12478</strain>
    </source>
</reference>
<evidence type="ECO:0000256" key="6">
    <source>
        <dbReference type="ARBA" id="ARBA00044805"/>
    </source>
</evidence>
<proteinExistence type="inferred from homology"/>